<accession>A0A0V0RXY8</accession>
<reference evidence="1 2" key="1">
    <citation type="submission" date="2015-01" db="EMBL/GenBank/DDBJ databases">
        <title>Evolution of Trichinella species and genotypes.</title>
        <authorList>
            <person name="Korhonen P.K."/>
            <person name="Edoardo P."/>
            <person name="Giuseppe L.R."/>
            <person name="Gasser R.B."/>
        </authorList>
    </citation>
    <scope>NUCLEOTIDE SEQUENCE [LARGE SCALE GENOMIC DNA]</scope>
    <source>
        <strain evidence="1">ISS37</strain>
    </source>
</reference>
<comment type="caution">
    <text evidence="1">The sequence shown here is derived from an EMBL/GenBank/DDBJ whole genome shotgun (WGS) entry which is preliminary data.</text>
</comment>
<dbReference type="EMBL" id="JYDL01000060">
    <property type="protein sequence ID" value="KRX19300.1"/>
    <property type="molecule type" value="Genomic_DNA"/>
</dbReference>
<gene>
    <name evidence="1" type="ORF">T07_6970</name>
</gene>
<name>A0A0V0RXY8_9BILA</name>
<protein>
    <submittedName>
        <fullName evidence="1">Uncharacterized protein</fullName>
    </submittedName>
</protein>
<dbReference type="Proteomes" id="UP000054630">
    <property type="component" value="Unassembled WGS sequence"/>
</dbReference>
<organism evidence="1 2">
    <name type="scientific">Trichinella nelsoni</name>
    <dbReference type="NCBI Taxonomy" id="6336"/>
    <lineage>
        <taxon>Eukaryota</taxon>
        <taxon>Metazoa</taxon>
        <taxon>Ecdysozoa</taxon>
        <taxon>Nematoda</taxon>
        <taxon>Enoplea</taxon>
        <taxon>Dorylaimia</taxon>
        <taxon>Trichinellida</taxon>
        <taxon>Trichinellidae</taxon>
        <taxon>Trichinella</taxon>
    </lineage>
</organism>
<dbReference type="AlphaFoldDB" id="A0A0V0RXY8"/>
<evidence type="ECO:0000313" key="2">
    <source>
        <dbReference type="Proteomes" id="UP000054630"/>
    </source>
</evidence>
<sequence length="63" mass="7482">MTAISSHIRHRGNGDNFQTYSIHVHHRGLVLRLWRFRVQYPPRSKMSTEMLDCRHGGFYAEEP</sequence>
<proteinExistence type="predicted"/>
<evidence type="ECO:0000313" key="1">
    <source>
        <dbReference type="EMBL" id="KRX19300.1"/>
    </source>
</evidence>
<keyword evidence="2" id="KW-1185">Reference proteome</keyword>